<dbReference type="InterPro" id="IPR050107">
    <property type="entry name" value="ABC_carbohydrate_import_ATPase"/>
</dbReference>
<keyword evidence="12" id="KW-1185">Reference proteome</keyword>
<evidence type="ECO:0000256" key="8">
    <source>
        <dbReference type="ARBA" id="ARBA00022967"/>
    </source>
</evidence>
<dbReference type="InterPro" id="IPR003439">
    <property type="entry name" value="ABC_transporter-like_ATP-bd"/>
</dbReference>
<dbReference type="CDD" id="cd03216">
    <property type="entry name" value="ABC_Carb_Monos_I"/>
    <property type="match status" value="1"/>
</dbReference>
<keyword evidence="9" id="KW-0472">Membrane</keyword>
<evidence type="ECO:0000256" key="3">
    <source>
        <dbReference type="ARBA" id="ARBA00022475"/>
    </source>
</evidence>
<dbReference type="Gene3D" id="3.40.50.300">
    <property type="entry name" value="P-loop containing nucleotide triphosphate hydrolases"/>
    <property type="match status" value="2"/>
</dbReference>
<accession>A0A0B6WU18</accession>
<evidence type="ECO:0000313" key="12">
    <source>
        <dbReference type="Proteomes" id="UP000031518"/>
    </source>
</evidence>
<dbReference type="GO" id="GO:0016887">
    <property type="term" value="F:ATP hydrolysis activity"/>
    <property type="evidence" value="ECO:0007669"/>
    <property type="project" value="InterPro"/>
</dbReference>
<keyword evidence="2" id="KW-0813">Transport</keyword>
<evidence type="ECO:0000256" key="2">
    <source>
        <dbReference type="ARBA" id="ARBA00022448"/>
    </source>
</evidence>
<dbReference type="STRING" id="454194.PYK22_00169"/>
<dbReference type="FunFam" id="3.40.50.300:FF:000127">
    <property type="entry name" value="Ribose import ATP-binding protein RbsA"/>
    <property type="match status" value="1"/>
</dbReference>
<evidence type="ECO:0000256" key="1">
    <source>
        <dbReference type="ARBA" id="ARBA00004202"/>
    </source>
</evidence>
<dbReference type="Pfam" id="PF00005">
    <property type="entry name" value="ABC_tran"/>
    <property type="match status" value="2"/>
</dbReference>
<evidence type="ECO:0000256" key="7">
    <source>
        <dbReference type="ARBA" id="ARBA00022840"/>
    </source>
</evidence>
<dbReference type="EMBL" id="CBXV010000001">
    <property type="protein sequence ID" value="CDM64177.1"/>
    <property type="molecule type" value="Genomic_DNA"/>
</dbReference>
<keyword evidence="7 11" id="KW-0067">ATP-binding</keyword>
<dbReference type="SUPFAM" id="SSF52540">
    <property type="entry name" value="P-loop containing nucleoside triphosphate hydrolases"/>
    <property type="match status" value="2"/>
</dbReference>
<dbReference type="PANTHER" id="PTHR43790:SF3">
    <property type="entry name" value="D-ALLOSE IMPORT ATP-BINDING PROTEIN ALSA-RELATED"/>
    <property type="match status" value="1"/>
</dbReference>
<dbReference type="OrthoDB" id="9766104at2"/>
<comment type="subcellular location">
    <subcellularLocation>
        <location evidence="1">Cell membrane</location>
        <topology evidence="1">Peripheral membrane protein</topology>
    </subcellularLocation>
</comment>
<dbReference type="AlphaFoldDB" id="A0A0B6WU18"/>
<sequence length="495" mass="53542">MKPLLQVRAIDKSYAGVQALRDAHLELFAGEVHALVGENGAGKSTLIKIITGAVEPDGGEIWLNGQRVAEISPRRAKELGIAAIYQQPALFPELSVAENIALGLESGGLLARVNWRARRQQAAALLARVGARILPDREAGALTMAEQQLVEIARAIGARSRILIMDEPTAALSEEETRHLFRVIGELRDAGVAVIYISHRLEELSAIADRVTVLRDGRTIGTYRMEELDRQQLIRLMVGRELSAVFPWRARKLGEPVLELCDFGSSTAGIENINLTVHAGEIVGLAGLVGAGRTELARAIFGLVPADRGELRLRGVPVRIGDPTQAIACGIAYLPEDRQRHGVIPEMAISANITLASLDALASPWGMDFRRERAIAAHYVQRLGIKTPSIYAPVQTLSGGNQQKVALGRWLATEPQVIILDEPTQGVDVGTKAEIHRLMIELAAQGAAILMISSEMPELLGMSDRIAVMREGTIVAQLAREEATQERVLALALGQ</sequence>
<keyword evidence="4" id="KW-0762">Sugar transport</keyword>
<evidence type="ECO:0000256" key="4">
    <source>
        <dbReference type="ARBA" id="ARBA00022597"/>
    </source>
</evidence>
<protein>
    <submittedName>
        <fullName evidence="11">Monosaccharide ABC transporter ATP-binding protein, CUT2 family</fullName>
        <ecNumber evidence="11">3.6.3.17</ecNumber>
    </submittedName>
</protein>
<evidence type="ECO:0000256" key="9">
    <source>
        <dbReference type="ARBA" id="ARBA00023136"/>
    </source>
</evidence>
<dbReference type="PANTHER" id="PTHR43790">
    <property type="entry name" value="CARBOHYDRATE TRANSPORT ATP-BINDING PROTEIN MG119-RELATED"/>
    <property type="match status" value="1"/>
</dbReference>
<dbReference type="RefSeq" id="WP_041973207.1">
    <property type="nucleotide sequence ID" value="NZ_CBXV010000001.1"/>
</dbReference>
<dbReference type="CDD" id="cd03215">
    <property type="entry name" value="ABC_Carb_Monos_II"/>
    <property type="match status" value="1"/>
</dbReference>
<dbReference type="InterPro" id="IPR027417">
    <property type="entry name" value="P-loop_NTPase"/>
</dbReference>
<reference evidence="11 12" key="1">
    <citation type="submission" date="2013-12" db="EMBL/GenBank/DDBJ databases">
        <authorList>
            <person name="Stott M."/>
        </authorList>
    </citation>
    <scope>NUCLEOTIDE SEQUENCE [LARGE SCALE GENOMIC DNA]</scope>
    <source>
        <strain evidence="11 12">K22</strain>
    </source>
</reference>
<evidence type="ECO:0000256" key="5">
    <source>
        <dbReference type="ARBA" id="ARBA00022737"/>
    </source>
</evidence>
<keyword evidence="3" id="KW-1003">Cell membrane</keyword>
<keyword evidence="11" id="KW-0378">Hydrolase</keyword>
<feature type="domain" description="ABC transporter" evidence="10">
    <location>
        <begin position="255"/>
        <end position="491"/>
    </location>
</feature>
<name>A0A0B6WU18_9BACT</name>
<dbReference type="GO" id="GO:0005886">
    <property type="term" value="C:plasma membrane"/>
    <property type="evidence" value="ECO:0007669"/>
    <property type="project" value="UniProtKB-SubCell"/>
</dbReference>
<dbReference type="InterPro" id="IPR017871">
    <property type="entry name" value="ABC_transporter-like_CS"/>
</dbReference>
<evidence type="ECO:0000259" key="10">
    <source>
        <dbReference type="PROSITE" id="PS50893"/>
    </source>
</evidence>
<dbReference type="PROSITE" id="PS50893">
    <property type="entry name" value="ABC_TRANSPORTER_2"/>
    <property type="match status" value="2"/>
</dbReference>
<dbReference type="SMART" id="SM00382">
    <property type="entry name" value="AAA"/>
    <property type="match status" value="2"/>
</dbReference>
<feature type="domain" description="ABC transporter" evidence="10">
    <location>
        <begin position="5"/>
        <end position="241"/>
    </location>
</feature>
<proteinExistence type="predicted"/>
<dbReference type="Proteomes" id="UP000031518">
    <property type="component" value="Unassembled WGS sequence"/>
</dbReference>
<organism evidence="11 12">
    <name type="scientific">Pyrinomonas methylaliphatogenes</name>
    <dbReference type="NCBI Taxonomy" id="454194"/>
    <lineage>
        <taxon>Bacteria</taxon>
        <taxon>Pseudomonadati</taxon>
        <taxon>Acidobacteriota</taxon>
        <taxon>Blastocatellia</taxon>
        <taxon>Blastocatellales</taxon>
        <taxon>Pyrinomonadaceae</taxon>
        <taxon>Pyrinomonas</taxon>
    </lineage>
</organism>
<dbReference type="PROSITE" id="PS00211">
    <property type="entry name" value="ABC_TRANSPORTER_1"/>
    <property type="match status" value="1"/>
</dbReference>
<evidence type="ECO:0000256" key="6">
    <source>
        <dbReference type="ARBA" id="ARBA00022741"/>
    </source>
</evidence>
<dbReference type="InterPro" id="IPR003593">
    <property type="entry name" value="AAA+_ATPase"/>
</dbReference>
<keyword evidence="5" id="KW-0677">Repeat</keyword>
<dbReference type="GO" id="GO:0005524">
    <property type="term" value="F:ATP binding"/>
    <property type="evidence" value="ECO:0007669"/>
    <property type="project" value="UniProtKB-KW"/>
</dbReference>
<reference evidence="11 12" key="2">
    <citation type="submission" date="2015-01" db="EMBL/GenBank/DDBJ databases">
        <title>Complete genome sequence of Pyrinomonas methylaliphatogenes type strain K22T.</title>
        <authorList>
            <person name="Lee K.C.Y."/>
            <person name="Power J.F."/>
            <person name="Dunfield P.F."/>
            <person name="Morgan X.C."/>
            <person name="Huttenhower C."/>
            <person name="Stott M.B."/>
        </authorList>
    </citation>
    <scope>NUCLEOTIDE SEQUENCE [LARGE SCALE GENOMIC DNA]</scope>
    <source>
        <strain evidence="11 12">K22</strain>
    </source>
</reference>
<keyword evidence="8" id="KW-1278">Translocase</keyword>
<dbReference type="EC" id="3.6.3.17" evidence="11"/>
<evidence type="ECO:0000313" key="11">
    <source>
        <dbReference type="EMBL" id="CDM64177.1"/>
    </source>
</evidence>
<gene>
    <name evidence="11" type="ORF">PYK22_00169</name>
</gene>
<keyword evidence="6" id="KW-0547">Nucleotide-binding</keyword>